<dbReference type="InterPro" id="IPR001138">
    <property type="entry name" value="Zn2Cys6_DnaBD"/>
</dbReference>
<dbReference type="GO" id="GO:0006351">
    <property type="term" value="P:DNA-templated transcription"/>
    <property type="evidence" value="ECO:0007669"/>
    <property type="project" value="InterPro"/>
</dbReference>
<dbReference type="CDD" id="cd12148">
    <property type="entry name" value="fungal_TF_MHR"/>
    <property type="match status" value="1"/>
</dbReference>
<dbReference type="GO" id="GO:0000981">
    <property type="term" value="F:DNA-binding transcription factor activity, RNA polymerase II-specific"/>
    <property type="evidence" value="ECO:0007669"/>
    <property type="project" value="InterPro"/>
</dbReference>
<dbReference type="Pfam" id="PF04082">
    <property type="entry name" value="Fungal_trans"/>
    <property type="match status" value="1"/>
</dbReference>
<dbReference type="GO" id="GO:0003677">
    <property type="term" value="F:DNA binding"/>
    <property type="evidence" value="ECO:0007669"/>
    <property type="project" value="InterPro"/>
</dbReference>
<comment type="caution">
    <text evidence="4">The sequence shown here is derived from an EMBL/GenBank/DDBJ whole genome shotgun (WGS) entry which is preliminary data.</text>
</comment>
<evidence type="ECO:0000259" key="3">
    <source>
        <dbReference type="PROSITE" id="PS50048"/>
    </source>
</evidence>
<name>A0A8K0TDS9_9PEZI</name>
<feature type="domain" description="Zn(2)-C6 fungal-type" evidence="3">
    <location>
        <begin position="17"/>
        <end position="46"/>
    </location>
</feature>
<keyword evidence="2" id="KW-0539">Nucleus</keyword>
<dbReference type="PROSITE" id="PS50048">
    <property type="entry name" value="ZN2_CY6_FUNGAL_2"/>
    <property type="match status" value="1"/>
</dbReference>
<evidence type="ECO:0000313" key="4">
    <source>
        <dbReference type="EMBL" id="KAH7361612.1"/>
    </source>
</evidence>
<dbReference type="CDD" id="cd00067">
    <property type="entry name" value="GAL4"/>
    <property type="match status" value="1"/>
</dbReference>
<evidence type="ECO:0000256" key="2">
    <source>
        <dbReference type="ARBA" id="ARBA00023242"/>
    </source>
</evidence>
<dbReference type="SMART" id="SM00066">
    <property type="entry name" value="GAL4"/>
    <property type="match status" value="1"/>
</dbReference>
<dbReference type="OrthoDB" id="103819at2759"/>
<dbReference type="Gene3D" id="4.10.240.10">
    <property type="entry name" value="Zn(2)-C6 fungal-type DNA-binding domain"/>
    <property type="match status" value="1"/>
</dbReference>
<dbReference type="InterPro" id="IPR007219">
    <property type="entry name" value="XnlR_reg_dom"/>
</dbReference>
<dbReference type="PANTHER" id="PTHR46910">
    <property type="entry name" value="TRANSCRIPTION FACTOR PDR1"/>
    <property type="match status" value="1"/>
</dbReference>
<keyword evidence="5" id="KW-1185">Reference proteome</keyword>
<dbReference type="PANTHER" id="PTHR46910:SF5">
    <property type="entry name" value="ZN(II)2CYS6 TRANSCRIPTION FACTOR (EUROFUNG)"/>
    <property type="match status" value="1"/>
</dbReference>
<dbReference type="InterPro" id="IPR050987">
    <property type="entry name" value="AtrR-like"/>
</dbReference>
<dbReference type="GO" id="GO:0008270">
    <property type="term" value="F:zinc ion binding"/>
    <property type="evidence" value="ECO:0007669"/>
    <property type="project" value="InterPro"/>
</dbReference>
<dbReference type="PROSITE" id="PS00463">
    <property type="entry name" value="ZN2_CY6_FUNGAL_1"/>
    <property type="match status" value="1"/>
</dbReference>
<keyword evidence="1" id="KW-0479">Metal-binding</keyword>
<evidence type="ECO:0000313" key="5">
    <source>
        <dbReference type="Proteomes" id="UP000813385"/>
    </source>
</evidence>
<organism evidence="4 5">
    <name type="scientific">Plectosphaerella cucumerina</name>
    <dbReference type="NCBI Taxonomy" id="40658"/>
    <lineage>
        <taxon>Eukaryota</taxon>
        <taxon>Fungi</taxon>
        <taxon>Dikarya</taxon>
        <taxon>Ascomycota</taxon>
        <taxon>Pezizomycotina</taxon>
        <taxon>Sordariomycetes</taxon>
        <taxon>Hypocreomycetidae</taxon>
        <taxon>Glomerellales</taxon>
        <taxon>Plectosphaerellaceae</taxon>
        <taxon>Plectosphaerella</taxon>
    </lineage>
</organism>
<evidence type="ECO:0000256" key="1">
    <source>
        <dbReference type="ARBA" id="ARBA00022723"/>
    </source>
</evidence>
<gene>
    <name evidence="4" type="ORF">B0T11DRAFT_76301</name>
</gene>
<dbReference type="SUPFAM" id="SSF57701">
    <property type="entry name" value="Zn2/Cys6 DNA-binding domain"/>
    <property type="match status" value="1"/>
</dbReference>
<dbReference type="SMART" id="SM00906">
    <property type="entry name" value="Fungal_trans"/>
    <property type="match status" value="1"/>
</dbReference>
<reference evidence="4" key="1">
    <citation type="journal article" date="2021" name="Nat. Commun.">
        <title>Genetic determinants of endophytism in the Arabidopsis root mycobiome.</title>
        <authorList>
            <person name="Mesny F."/>
            <person name="Miyauchi S."/>
            <person name="Thiergart T."/>
            <person name="Pickel B."/>
            <person name="Atanasova L."/>
            <person name="Karlsson M."/>
            <person name="Huettel B."/>
            <person name="Barry K.W."/>
            <person name="Haridas S."/>
            <person name="Chen C."/>
            <person name="Bauer D."/>
            <person name="Andreopoulos W."/>
            <person name="Pangilinan J."/>
            <person name="LaButti K."/>
            <person name="Riley R."/>
            <person name="Lipzen A."/>
            <person name="Clum A."/>
            <person name="Drula E."/>
            <person name="Henrissat B."/>
            <person name="Kohler A."/>
            <person name="Grigoriev I.V."/>
            <person name="Martin F.M."/>
            <person name="Hacquard S."/>
        </authorList>
    </citation>
    <scope>NUCLEOTIDE SEQUENCE</scope>
    <source>
        <strain evidence="4">MPI-CAGE-AT-0016</strain>
    </source>
</reference>
<dbReference type="Proteomes" id="UP000813385">
    <property type="component" value="Unassembled WGS sequence"/>
</dbReference>
<accession>A0A8K0TDS9</accession>
<dbReference type="Pfam" id="PF00172">
    <property type="entry name" value="Zn_clus"/>
    <property type="match status" value="1"/>
</dbReference>
<protein>
    <recommendedName>
        <fullName evidence="3">Zn(2)-C6 fungal-type domain-containing protein</fullName>
    </recommendedName>
</protein>
<dbReference type="InterPro" id="IPR036864">
    <property type="entry name" value="Zn2-C6_fun-type_DNA-bd_sf"/>
</dbReference>
<dbReference type="EMBL" id="JAGPXD010000003">
    <property type="protein sequence ID" value="KAH7361612.1"/>
    <property type="molecule type" value="Genomic_DNA"/>
</dbReference>
<sequence>MGGASDLSVNSSNRVPACDPCRERKTKCNRAVPCSSCLTAKIDCHVSNTRPEKRQRVLISSKYDEALESVDSRLQQVLDAVNSLQGAVQPRSDPLQRVADFHGGFPSAQEVMIDAYRGESSLEAQFREWKRHPVPSPSVTAAFGSASTSSFSEILTWTSGSSSSLSPTAAPSIFLADRSHLNGRTLPPSDAVLRLLRLTQAEKQRFFLDVDLFDEQHFADLCKQVFFAISPYSTHVWAIVNVGLYYLFHGLAADRSDEIGLQAADIDNIIDLLAHNCQAATDPFSICHDASLEACQALALLGTFCMKSGQVDKAGSLFSAAARTCLDLGLHALPPGVADMTQSRGRKVLWYIFLMEKGLALTLGRPQSLHFYDISTDTSSHPNDVLGIPAKIAAAFFELALIEDEMVPQLFSASARHLDPTTRWEKGKGFHERLKKIRLELILRDTSADSPFNEASILVNVLVASVKTLVCWTSAERDQGVPSSSSCHACHDCVDDARWVLQTIGETVERNTRGWSMLLNIILCLAPFTPYLVLVSHATASKDTQDLLLLQRVREVLSRAAADSQIARKTLETCSRLDSCAEDISPPAPSNRGPIFLDGARHLGQPFSGPELSASSPETPTVVDEAAWVAI</sequence>
<proteinExistence type="predicted"/>
<dbReference type="AlphaFoldDB" id="A0A8K0TDS9"/>